<proteinExistence type="predicted"/>
<gene>
    <name evidence="1" type="ORF">GCM10007384_16490</name>
</gene>
<accession>A0A918N3Y4</accession>
<sequence length="587" mass="66932">MKSYFFKTIIVLIILLNSDVVSGQSHPRIKDSVLIDIPNIGKTGGAHLLNWSLNKDKNEIFLYAYSHVNGSQIISSTQEIEAAKKEHNDKGFFGKLISAATVDNSYQNTIVPVVLEGSILTKDMSVIDTKKYLFHKVDPLPEGKNVFFKPASGMIDITGFESGTLLNYHYNDLNKAFKYAPALDKELLSLTELKLKGEGFLGIKNIAPWITNRKAFFRYVASKGYISDTEKKDLVNLKETPELQEYEFLRESENSVGENYIVWFVKKKDDTKYKMVSYNEGSAKMSVQSFEFDTPRKPKVITKTVYNKDLDPVGFATVFGYHKKGKKSETYAKTDFDIIYMDLTGAVKFQTKFSHGTEKKYKNVVSPLLIINDGEDTLRFINNHQLSLISSQFEIFTLDSTGKVTVELSEAFSARQGETPINYYNYLVDFDAIYKMGQFYVIRKNNIEKTTESVPNSSIPKSVTLNSGFKYTVLDNDFKPIHFGSLYSKSNQKEDFRYQNIEITEDSFTSLATRAGKYYLTTITPEKVETINLETDLGNNASRMLYFGSYMRDFALVNKDSKDLFILHQYYTKEKVLNKVAIIKVGY</sequence>
<name>A0A918N3Y4_9FLAO</name>
<reference evidence="1 2" key="1">
    <citation type="journal article" date="2014" name="Int. J. Syst. Evol. Microbiol.">
        <title>Complete genome sequence of Corynebacterium casei LMG S-19264T (=DSM 44701T), isolated from a smear-ripened cheese.</title>
        <authorList>
            <consortium name="US DOE Joint Genome Institute (JGI-PGF)"/>
            <person name="Walter F."/>
            <person name="Albersmeier A."/>
            <person name="Kalinowski J."/>
            <person name="Ruckert C."/>
        </authorList>
    </citation>
    <scope>NUCLEOTIDE SEQUENCE [LARGE SCALE GENOMIC DNA]</scope>
    <source>
        <strain evidence="1 2">KCTC 12285</strain>
    </source>
</reference>
<dbReference type="Proteomes" id="UP000601108">
    <property type="component" value="Unassembled WGS sequence"/>
</dbReference>
<evidence type="ECO:0000313" key="1">
    <source>
        <dbReference type="EMBL" id="GGX15653.1"/>
    </source>
</evidence>
<comment type="caution">
    <text evidence="1">The sequence shown here is derived from an EMBL/GenBank/DDBJ whole genome shotgun (WGS) entry which is preliminary data.</text>
</comment>
<dbReference type="EMBL" id="BMWS01000009">
    <property type="protein sequence ID" value="GGX15653.1"/>
    <property type="molecule type" value="Genomic_DNA"/>
</dbReference>
<organism evidence="1 2">
    <name type="scientific">Aquimarina muelleri</name>
    <dbReference type="NCBI Taxonomy" id="279356"/>
    <lineage>
        <taxon>Bacteria</taxon>
        <taxon>Pseudomonadati</taxon>
        <taxon>Bacteroidota</taxon>
        <taxon>Flavobacteriia</taxon>
        <taxon>Flavobacteriales</taxon>
        <taxon>Flavobacteriaceae</taxon>
        <taxon>Aquimarina</taxon>
    </lineage>
</organism>
<protein>
    <submittedName>
        <fullName evidence="1">Uncharacterized protein</fullName>
    </submittedName>
</protein>
<dbReference type="RefSeq" id="WP_027413207.1">
    <property type="nucleotide sequence ID" value="NZ_BMWS01000009.1"/>
</dbReference>
<dbReference type="AlphaFoldDB" id="A0A918N3Y4"/>
<evidence type="ECO:0000313" key="2">
    <source>
        <dbReference type="Proteomes" id="UP000601108"/>
    </source>
</evidence>
<keyword evidence="2" id="KW-1185">Reference proteome</keyword>